<comment type="subcellular location">
    <subcellularLocation>
        <location evidence="2">Chromosome</location>
        <location evidence="2">Telomere</location>
    </subcellularLocation>
    <subcellularLocation>
        <location evidence="1">Nucleus</location>
    </subcellularLocation>
</comment>
<sequence>MPAPSDTQQAGLSASYKSPTDTKQFHYAIDTSGIATSETNNQLDKKSQTAYFGLLRASTKNLQDDINDFLTRKMDEDKKYTLDSSATKSKTKEELEEENYGEEVVDDDDTG</sequence>
<keyword evidence="6" id="KW-0158">Chromosome</keyword>
<dbReference type="GO" id="GO:0000781">
    <property type="term" value="C:chromosome, telomeric region"/>
    <property type="evidence" value="ECO:0007669"/>
    <property type="project" value="UniProtKB-SubCell"/>
</dbReference>
<accession>A0AAV9NQ51</accession>
<dbReference type="InterPro" id="IPR014849">
    <property type="entry name" value="EKC/KEOPS_Gon7"/>
</dbReference>
<dbReference type="AlphaFoldDB" id="A0AAV9NQ51"/>
<evidence type="ECO:0000313" key="16">
    <source>
        <dbReference type="Proteomes" id="UP001358417"/>
    </source>
</evidence>
<evidence type="ECO:0000256" key="5">
    <source>
        <dbReference type="ARBA" id="ARBA00019746"/>
    </source>
</evidence>
<protein>
    <recommendedName>
        <fullName evidence="5">EKC/KEOPS complex subunit GON7</fullName>
    </recommendedName>
</protein>
<keyword evidence="11" id="KW-0804">Transcription</keyword>
<evidence type="ECO:0000256" key="2">
    <source>
        <dbReference type="ARBA" id="ARBA00004574"/>
    </source>
</evidence>
<dbReference type="GO" id="GO:0005634">
    <property type="term" value="C:nucleus"/>
    <property type="evidence" value="ECO:0007669"/>
    <property type="project" value="UniProtKB-SubCell"/>
</dbReference>
<feature type="compositionally biased region" description="Acidic residues" evidence="14">
    <location>
        <begin position="94"/>
        <end position="111"/>
    </location>
</feature>
<comment type="similarity">
    <text evidence="3">Belongs to the GON7 family.</text>
</comment>
<keyword evidence="8" id="KW-0779">Telomere</keyword>
<reference evidence="15 16" key="1">
    <citation type="submission" date="2023-08" db="EMBL/GenBank/DDBJ databases">
        <title>Black Yeasts Isolated from many extreme environments.</title>
        <authorList>
            <person name="Coleine C."/>
            <person name="Stajich J.E."/>
            <person name="Selbmann L."/>
        </authorList>
    </citation>
    <scope>NUCLEOTIDE SEQUENCE [LARGE SCALE GENOMIC DNA]</scope>
    <source>
        <strain evidence="15 16">CCFEE 5792</strain>
    </source>
</reference>
<comment type="subunit">
    <text evidence="4">Component of the EKC/KEOPS complex composed of at least BUD32, CGI121, GON7, KAE1 and PCC1; the whole complex dimerizes.</text>
</comment>
<proteinExistence type="inferred from homology"/>
<keyword evidence="9" id="KW-0805">Transcription regulation</keyword>
<keyword evidence="7" id="KW-0819">tRNA processing</keyword>
<keyword evidence="12" id="KW-0539">Nucleus</keyword>
<evidence type="ECO:0000256" key="3">
    <source>
        <dbReference type="ARBA" id="ARBA00008529"/>
    </source>
</evidence>
<name>A0AAV9NQ51_9EURO</name>
<organism evidence="15 16">
    <name type="scientific">Exophiala bonariae</name>
    <dbReference type="NCBI Taxonomy" id="1690606"/>
    <lineage>
        <taxon>Eukaryota</taxon>
        <taxon>Fungi</taxon>
        <taxon>Dikarya</taxon>
        <taxon>Ascomycota</taxon>
        <taxon>Pezizomycotina</taxon>
        <taxon>Eurotiomycetes</taxon>
        <taxon>Chaetothyriomycetidae</taxon>
        <taxon>Chaetothyriales</taxon>
        <taxon>Herpotrichiellaceae</taxon>
        <taxon>Exophiala</taxon>
    </lineage>
</organism>
<evidence type="ECO:0000256" key="8">
    <source>
        <dbReference type="ARBA" id="ARBA00022895"/>
    </source>
</evidence>
<evidence type="ECO:0000256" key="12">
    <source>
        <dbReference type="ARBA" id="ARBA00023242"/>
    </source>
</evidence>
<dbReference type="RefSeq" id="XP_064711435.1">
    <property type="nucleotide sequence ID" value="XM_064848811.1"/>
</dbReference>
<evidence type="ECO:0000313" key="15">
    <source>
        <dbReference type="EMBL" id="KAK5063163.1"/>
    </source>
</evidence>
<evidence type="ECO:0000256" key="7">
    <source>
        <dbReference type="ARBA" id="ARBA00022694"/>
    </source>
</evidence>
<evidence type="ECO:0000256" key="11">
    <source>
        <dbReference type="ARBA" id="ARBA00023163"/>
    </source>
</evidence>
<comment type="function">
    <text evidence="13">Component of the EKC/KEOPS complex that is required for the formation of a threonylcarbamoyl group on adenosine at position 37 (t(6)A37) in tRNAs that read codons beginning with adenine. The complex is probably involved in the transfer of the threonylcarbamoyl moiety of threonylcarbamoyl-AMP (TC-AMP) to the N6 group of A37. GON7 likely plays a supporting role to the catalytic subunit KAE1 in the complex. The EKC/KEOPS complex also promotes both telomere uncapping and telomere elongation. The complex is required for efficient recruitment of transcriptional coactivators.</text>
</comment>
<evidence type="ECO:0000256" key="9">
    <source>
        <dbReference type="ARBA" id="ARBA00023015"/>
    </source>
</evidence>
<dbReference type="EMBL" id="JAVRRD010000002">
    <property type="protein sequence ID" value="KAK5063163.1"/>
    <property type="molecule type" value="Genomic_DNA"/>
</dbReference>
<comment type="caution">
    <text evidence="15">The sequence shown here is derived from an EMBL/GenBank/DDBJ whole genome shotgun (WGS) entry which is preliminary data.</text>
</comment>
<evidence type="ECO:0000256" key="1">
    <source>
        <dbReference type="ARBA" id="ARBA00004123"/>
    </source>
</evidence>
<dbReference type="Proteomes" id="UP001358417">
    <property type="component" value="Unassembled WGS sequence"/>
</dbReference>
<evidence type="ECO:0000256" key="14">
    <source>
        <dbReference type="SAM" id="MobiDB-lite"/>
    </source>
</evidence>
<evidence type="ECO:0000256" key="13">
    <source>
        <dbReference type="ARBA" id="ARBA00025393"/>
    </source>
</evidence>
<feature type="region of interest" description="Disordered" evidence="14">
    <location>
        <begin position="1"/>
        <end position="22"/>
    </location>
</feature>
<dbReference type="GO" id="GO:0008033">
    <property type="term" value="P:tRNA processing"/>
    <property type="evidence" value="ECO:0007669"/>
    <property type="project" value="UniProtKB-KW"/>
</dbReference>
<dbReference type="GeneID" id="89973417"/>
<gene>
    <name evidence="15" type="ORF">LTR84_005239</name>
</gene>
<dbReference type="Pfam" id="PF08738">
    <property type="entry name" value="Gon7"/>
    <property type="match status" value="1"/>
</dbReference>
<keyword evidence="10" id="KW-0010">Activator</keyword>
<evidence type="ECO:0000256" key="4">
    <source>
        <dbReference type="ARBA" id="ARBA00011534"/>
    </source>
</evidence>
<evidence type="ECO:0000256" key="6">
    <source>
        <dbReference type="ARBA" id="ARBA00022454"/>
    </source>
</evidence>
<evidence type="ECO:0000256" key="10">
    <source>
        <dbReference type="ARBA" id="ARBA00023159"/>
    </source>
</evidence>
<feature type="region of interest" description="Disordered" evidence="14">
    <location>
        <begin position="73"/>
        <end position="111"/>
    </location>
</feature>
<keyword evidence="16" id="KW-1185">Reference proteome</keyword>